<dbReference type="GO" id="GO:0016491">
    <property type="term" value="F:oxidoreductase activity"/>
    <property type="evidence" value="ECO:0007669"/>
    <property type="project" value="UniProtKB-KW"/>
</dbReference>
<dbReference type="PANTHER" id="PTHR34945">
    <property type="entry name" value="2-OXOGLUTARATE (2OG) AND FE(II)-DEPENDENT OXYGENASE SUPERFAMILY PROTEIN"/>
    <property type="match status" value="1"/>
</dbReference>
<dbReference type="SUPFAM" id="SSF51197">
    <property type="entry name" value="Clavaminate synthase-like"/>
    <property type="match status" value="1"/>
</dbReference>
<name>A0A8B7BIN2_PHODC</name>
<reference evidence="9" key="2">
    <citation type="submission" date="2025-08" db="UniProtKB">
        <authorList>
            <consortium name="RefSeq"/>
        </authorList>
    </citation>
    <scope>IDENTIFICATION</scope>
    <source>
        <tissue evidence="9">Young leaves</tissue>
    </source>
</reference>
<dbReference type="GeneID" id="103697621"/>
<feature type="region of interest" description="Disordered" evidence="4">
    <location>
        <begin position="41"/>
        <end position="79"/>
    </location>
</feature>
<evidence type="ECO:0000313" key="9">
    <source>
        <dbReference type="RefSeq" id="XP_008777750.2"/>
    </source>
</evidence>
<organism evidence="8 9">
    <name type="scientific">Phoenix dactylifera</name>
    <name type="common">Date palm</name>
    <dbReference type="NCBI Taxonomy" id="42345"/>
    <lineage>
        <taxon>Eukaryota</taxon>
        <taxon>Viridiplantae</taxon>
        <taxon>Streptophyta</taxon>
        <taxon>Embryophyta</taxon>
        <taxon>Tracheophyta</taxon>
        <taxon>Spermatophyta</taxon>
        <taxon>Magnoliopsida</taxon>
        <taxon>Liliopsida</taxon>
        <taxon>Arecaceae</taxon>
        <taxon>Coryphoideae</taxon>
        <taxon>Phoeniceae</taxon>
        <taxon>Phoenix</taxon>
    </lineage>
</organism>
<dbReference type="GO" id="GO:0046872">
    <property type="term" value="F:metal ion binding"/>
    <property type="evidence" value="ECO:0007669"/>
    <property type="project" value="UniProtKB-KW"/>
</dbReference>
<dbReference type="AlphaFoldDB" id="A0A8B7BIN2"/>
<keyword evidence="5" id="KW-1133">Transmembrane helix</keyword>
<evidence type="ECO:0000256" key="1">
    <source>
        <dbReference type="ARBA" id="ARBA00022723"/>
    </source>
</evidence>
<sequence>MPSFLRPPPTAPPFSFPFPFLLLSLCELLLLSLSPAFMATPARDPPDHPPESRAPPPSPVAASPTDGSESPEKDELTGFLADSLRVPRLNLPDRIFPRDPTPWNPPEINFQALVSSQNDGSAMELLKSTWSAFGCFQLVNHGIPRDLTAAGEVAAAAAFGIPAEKKKATARSPERRWGFEVEVEEGGEEFFWYRSGMREALAGIWPHEYEDFSDKLEGLWVEIEKIASKMGEILLENNGAGGAWMCSQRRRERGVEGSILCLHKHHRNNLDGGLKNEVLRMAIRSLDCLHSFCLHICGEASEFHIYSKRGWFRFCPGKEAIIITVGNQIKASTGGLYKHMIGKPVYKDGEHHDSISISFLYFHPTINVRGEKTISLTQQVMIAACLVLLYPIIIYLYGSI</sequence>
<proteinExistence type="predicted"/>
<gene>
    <name evidence="9" type="primary">LOC103697621</name>
</gene>
<evidence type="ECO:0000313" key="8">
    <source>
        <dbReference type="Proteomes" id="UP000228380"/>
    </source>
</evidence>
<evidence type="ECO:0000256" key="3">
    <source>
        <dbReference type="ARBA" id="ARBA00023004"/>
    </source>
</evidence>
<evidence type="ECO:0000259" key="7">
    <source>
        <dbReference type="Pfam" id="PF14226"/>
    </source>
</evidence>
<reference evidence="8" key="1">
    <citation type="journal article" date="2019" name="Nat. Commun.">
        <title>Genome-wide association mapping of date palm fruit traits.</title>
        <authorList>
            <person name="Hazzouri K.M."/>
            <person name="Gros-Balthazard M."/>
            <person name="Flowers J.M."/>
            <person name="Copetti D."/>
            <person name="Lemansour A."/>
            <person name="Lebrun M."/>
            <person name="Masmoudi K."/>
            <person name="Ferrand S."/>
            <person name="Dhar M.I."/>
            <person name="Fresquez Z.A."/>
            <person name="Rosas U."/>
            <person name="Zhang J."/>
            <person name="Talag J."/>
            <person name="Lee S."/>
            <person name="Kudrna D."/>
            <person name="Powell R.F."/>
            <person name="Leitch I.J."/>
            <person name="Krueger R.R."/>
            <person name="Wing R.A."/>
            <person name="Amiri K.M.A."/>
            <person name="Purugganan M.D."/>
        </authorList>
    </citation>
    <scope>NUCLEOTIDE SEQUENCE [LARGE SCALE GENOMIC DNA]</scope>
    <source>
        <strain evidence="8">cv. Khalas</strain>
    </source>
</reference>
<dbReference type="OrthoDB" id="1928184at2759"/>
<feature type="signal peptide" evidence="6">
    <location>
        <begin position="1"/>
        <end position="39"/>
    </location>
</feature>
<keyword evidence="2" id="KW-0560">Oxidoreductase</keyword>
<keyword evidence="5" id="KW-0812">Transmembrane</keyword>
<dbReference type="InterPro" id="IPR026992">
    <property type="entry name" value="DIOX_N"/>
</dbReference>
<keyword evidence="5" id="KW-0472">Membrane</keyword>
<evidence type="ECO:0000256" key="4">
    <source>
        <dbReference type="SAM" id="MobiDB-lite"/>
    </source>
</evidence>
<dbReference type="Pfam" id="PF14226">
    <property type="entry name" value="DIOX_N"/>
    <property type="match status" value="1"/>
</dbReference>
<keyword evidence="1" id="KW-0479">Metal-binding</keyword>
<keyword evidence="6" id="KW-0732">Signal</keyword>
<feature type="domain" description="Non-haem dioxygenase N-terminal" evidence="7">
    <location>
        <begin position="106"/>
        <end position="185"/>
    </location>
</feature>
<evidence type="ECO:0000256" key="6">
    <source>
        <dbReference type="SAM" id="SignalP"/>
    </source>
</evidence>
<dbReference type="KEGG" id="pda:103697621"/>
<protein>
    <submittedName>
        <fullName evidence="9">1-aminocyclopropane-1-carboxylate oxidase-like isoform X1</fullName>
    </submittedName>
</protein>
<dbReference type="Gene3D" id="2.60.120.330">
    <property type="entry name" value="B-lactam Antibiotic, Isopenicillin N Synthase, Chain"/>
    <property type="match status" value="1"/>
</dbReference>
<dbReference type="Proteomes" id="UP000228380">
    <property type="component" value="Chromosome 4"/>
</dbReference>
<dbReference type="PANTHER" id="PTHR34945:SF8">
    <property type="entry name" value="DOWNSTREAM TARGET OF AGL15-4"/>
    <property type="match status" value="1"/>
</dbReference>
<feature type="chain" id="PRO_5034158177" evidence="6">
    <location>
        <begin position="40"/>
        <end position="400"/>
    </location>
</feature>
<dbReference type="InterPro" id="IPR027443">
    <property type="entry name" value="IPNS-like_sf"/>
</dbReference>
<dbReference type="RefSeq" id="XP_008777750.2">
    <property type="nucleotide sequence ID" value="XM_008779528.2"/>
</dbReference>
<evidence type="ECO:0000256" key="5">
    <source>
        <dbReference type="SAM" id="Phobius"/>
    </source>
</evidence>
<keyword evidence="3" id="KW-0408">Iron</keyword>
<accession>A0A8B7BIN2</accession>
<keyword evidence="8" id="KW-1185">Reference proteome</keyword>
<evidence type="ECO:0000256" key="2">
    <source>
        <dbReference type="ARBA" id="ARBA00023002"/>
    </source>
</evidence>
<feature type="transmembrane region" description="Helical" evidence="5">
    <location>
        <begin position="380"/>
        <end position="398"/>
    </location>
</feature>